<dbReference type="Pfam" id="PF18911">
    <property type="entry name" value="PKD_4"/>
    <property type="match status" value="3"/>
</dbReference>
<evidence type="ECO:0000256" key="1">
    <source>
        <dbReference type="ARBA" id="ARBA00004141"/>
    </source>
</evidence>
<organism evidence="8 9">
    <name type="scientific">Methanocaldococcus villosus KIN24-T80</name>
    <dbReference type="NCBI Taxonomy" id="1069083"/>
    <lineage>
        <taxon>Archaea</taxon>
        <taxon>Methanobacteriati</taxon>
        <taxon>Methanobacteriota</taxon>
        <taxon>Methanomada group</taxon>
        <taxon>Methanococci</taxon>
        <taxon>Methanococcales</taxon>
        <taxon>Methanocaldococcaceae</taxon>
        <taxon>Methanocaldococcus</taxon>
    </lineage>
</organism>
<sequence>MKKYLIIFLFIFLSSIFADVIFVHNGLMNITNSTGGDKFNINDTINFVALSIGNTTEIIIENGTVIWFFGDDKIKYGRNVNHSYTFPFIYPVAWGGYYKNVHYPPTETYNWLIVGDVYNTYYWFIPNNSLNTWVVEYYKNYTIANTSVNNSNVVIIKYPTDLDINDLIFKGLKVGGEVGIITDVNEDNIVIEDNITFIPNINKNNIEFIMWNFDNKTSFKFKPSIIYTTPGFHFIQVLIVDKYGKVWVGYKVIYVKQHFGGYVYWVMGPSHYGGEAYTYVYNSSLNHNDNRGNEYVNPHKLTYKVGDKTKFNMKDAWGLYWKWDFGDGVETDYTYREYFTPTEHVYKFPFMWPFFWMSYGGAGSWWKSDTLNFIIVGDVGNIKYNFYPNLSNSKTYKYEYDKKHHTVNLYYYSDIISNPVYNLTIRQGFYYDIPAEVDKPEVTTNKPVKFSFSYPGKVIFVMWCFGDGDISFESSPTHSYTEEGLYYPHVLIVDENGNIGLGIPPPIGVGYYSVPQIYVNPMITSTGKPVNITIVEPKRYTNLRHYIYYGDGNSTIITPGKSPYAWQYTYYKEGVYEVYMYISYNHRRFENSKKVYVINNNPPIASLLILPNPASYKDVIEFNPKNSYDPDANRKIPVYDHNGEIIDNYTIPKTSPMAMIYGYNLLVYNSSGNLVFNYTSNSLDPVYHKFPIGNYTAILTVWDGFGDKNKTEINFSVINKKPVAYFIYYPENPDVGQRIVLDASYSFDPEGKIIKYKWDFGDGSSLETYNPIVYHIYNKPGFYRIKLTVWDELNANNSYERYITVSGILANFTYNPKYPKANENILFIDTSRSYPTNTKIVYRKWDFGDGSVEVNKKEVNHKYNKPGVYIVTLYVKNNINKYGYTSKLIIVGGNESYPPIANFNYIINGLNVTFNASPSYDPDGRIIRYIWNFGDGSSLETYNPIVYHIYNNSGVYTVVLTVIDNSNLSDNCTRYIHLYEENIFSIPVPIYIHIMILILTFYFIRRYYEK</sequence>
<feature type="domain" description="PKD" evidence="7">
    <location>
        <begin position="808"/>
        <end position="891"/>
    </location>
</feature>
<keyword evidence="2 6" id="KW-0812">Transmembrane</keyword>
<dbReference type="PANTHER" id="PTHR46730">
    <property type="entry name" value="POLYCYSTIN-1"/>
    <property type="match status" value="1"/>
</dbReference>
<dbReference type="AlphaFoldDB" id="N6UW28"/>
<reference evidence="8 9" key="1">
    <citation type="journal article" date="2013" name="Genome Announc.">
        <title>Draft Genome Sequence of a Highly Flagellated, Fast-Swimming Archaeon, Methanocaldococcus villosus Strain KIN24-T80 (DSM 22612).</title>
        <authorList>
            <person name="Thennarasu S."/>
            <person name="Polireddy D."/>
            <person name="Antony A."/>
            <person name="Yada M.R."/>
            <person name="Algarawi S."/>
            <person name="Sivakumar N."/>
        </authorList>
    </citation>
    <scope>NUCLEOTIDE SEQUENCE [LARGE SCALE GENOMIC DNA]</scope>
    <source>
        <strain evidence="8 9">KIN24-T80</strain>
    </source>
</reference>
<evidence type="ECO:0000313" key="9">
    <source>
        <dbReference type="Proteomes" id="UP000053695"/>
    </source>
</evidence>
<evidence type="ECO:0000256" key="5">
    <source>
        <dbReference type="ARBA" id="ARBA00023136"/>
    </source>
</evidence>
<dbReference type="RefSeq" id="WP_004590140.1">
    <property type="nucleotide sequence ID" value="NZ_APMM01000013.1"/>
</dbReference>
<evidence type="ECO:0000256" key="2">
    <source>
        <dbReference type="ARBA" id="ARBA00022692"/>
    </source>
</evidence>
<dbReference type="GO" id="GO:0005886">
    <property type="term" value="C:plasma membrane"/>
    <property type="evidence" value="ECO:0007669"/>
    <property type="project" value="TreeGrafter"/>
</dbReference>
<keyword evidence="5 6" id="KW-0472">Membrane</keyword>
<comment type="caution">
    <text evidence="8">The sequence shown here is derived from an EMBL/GenBank/DDBJ whole genome shotgun (WGS) entry which is preliminary data.</text>
</comment>
<evidence type="ECO:0000259" key="7">
    <source>
        <dbReference type="PROSITE" id="PS50093"/>
    </source>
</evidence>
<name>N6UW28_9EURY</name>
<proteinExistence type="predicted"/>
<dbReference type="SUPFAM" id="SSF49299">
    <property type="entry name" value="PKD domain"/>
    <property type="match status" value="5"/>
</dbReference>
<feature type="transmembrane region" description="Helical" evidence="6">
    <location>
        <begin position="983"/>
        <end position="1004"/>
    </location>
</feature>
<evidence type="ECO:0000313" key="8">
    <source>
        <dbReference type="EMBL" id="ENN96529.1"/>
    </source>
</evidence>
<evidence type="ECO:0000256" key="6">
    <source>
        <dbReference type="SAM" id="Phobius"/>
    </source>
</evidence>
<evidence type="ECO:0000256" key="3">
    <source>
        <dbReference type="ARBA" id="ARBA00022737"/>
    </source>
</evidence>
<dbReference type="InterPro" id="IPR022409">
    <property type="entry name" value="PKD/Chitinase_dom"/>
</dbReference>
<dbReference type="InterPro" id="IPR035986">
    <property type="entry name" value="PKD_dom_sf"/>
</dbReference>
<keyword evidence="4 6" id="KW-1133">Transmembrane helix</keyword>
<feature type="domain" description="PKD" evidence="7">
    <location>
        <begin position="722"/>
        <end position="805"/>
    </location>
</feature>
<accession>N6UW28</accession>
<dbReference type="PANTHER" id="PTHR46730:SF4">
    <property type="entry name" value="POLYCYSTIC KIDNEY DISEASE PROTEIN 1-LIKE 1"/>
    <property type="match status" value="1"/>
</dbReference>
<comment type="subcellular location">
    <subcellularLocation>
        <location evidence="1">Membrane</location>
        <topology evidence="1">Multi-pass membrane protein</topology>
    </subcellularLocation>
</comment>
<keyword evidence="9" id="KW-1185">Reference proteome</keyword>
<dbReference type="InterPro" id="IPR013783">
    <property type="entry name" value="Ig-like_fold"/>
</dbReference>
<dbReference type="SMART" id="SM00089">
    <property type="entry name" value="PKD"/>
    <property type="match status" value="4"/>
</dbReference>
<dbReference type="OrthoDB" id="103676at2157"/>
<dbReference type="InterPro" id="IPR000601">
    <property type="entry name" value="PKD_dom"/>
</dbReference>
<dbReference type="STRING" id="1069083.GCA_000371805_00230"/>
<dbReference type="GO" id="GO:0006816">
    <property type="term" value="P:calcium ion transport"/>
    <property type="evidence" value="ECO:0007669"/>
    <property type="project" value="TreeGrafter"/>
</dbReference>
<protein>
    <submittedName>
        <fullName evidence="8">PKD domain containing protein</fullName>
    </submittedName>
</protein>
<feature type="domain" description="PKD" evidence="7">
    <location>
        <begin position="895"/>
        <end position="967"/>
    </location>
</feature>
<dbReference type="CDD" id="cd00146">
    <property type="entry name" value="PKD"/>
    <property type="match status" value="4"/>
</dbReference>
<dbReference type="GO" id="GO:0005261">
    <property type="term" value="F:monoatomic cation channel activity"/>
    <property type="evidence" value="ECO:0007669"/>
    <property type="project" value="TreeGrafter"/>
</dbReference>
<keyword evidence="3" id="KW-0677">Repeat</keyword>
<dbReference type="PROSITE" id="PS50093">
    <property type="entry name" value="PKD"/>
    <property type="match status" value="4"/>
</dbReference>
<dbReference type="PATRIC" id="fig|1069083.5.peg.376"/>
<gene>
    <name evidence="8" type="ORF">J422_01910</name>
</gene>
<dbReference type="Proteomes" id="UP000053695">
    <property type="component" value="Unassembled WGS sequence"/>
</dbReference>
<evidence type="ECO:0000256" key="4">
    <source>
        <dbReference type="ARBA" id="ARBA00022989"/>
    </source>
</evidence>
<dbReference type="EMBL" id="APMM01000013">
    <property type="protein sequence ID" value="ENN96529.1"/>
    <property type="molecule type" value="Genomic_DNA"/>
</dbReference>
<feature type="domain" description="PKD" evidence="7">
    <location>
        <begin position="443"/>
        <end position="498"/>
    </location>
</feature>
<dbReference type="Gene3D" id="2.60.40.10">
    <property type="entry name" value="Immunoglobulins"/>
    <property type="match status" value="4"/>
</dbReference>